<dbReference type="HOGENOM" id="CLU_777527_0_0_1"/>
<dbReference type="Gramene" id="Bo01453s010.1">
    <property type="protein sequence ID" value="Bo01453s010.1"/>
    <property type="gene ID" value="Bo01453s010"/>
</dbReference>
<reference evidence="1" key="1">
    <citation type="journal article" date="2014" name="Genome Biol.">
        <title>Transcriptome and methylome profiling reveals relics of genome dominance in the mesopolyploid Brassica oleracea.</title>
        <authorList>
            <person name="Parkin I.A."/>
            <person name="Koh C."/>
            <person name="Tang H."/>
            <person name="Robinson S.J."/>
            <person name="Kagale S."/>
            <person name="Clarke W.E."/>
            <person name="Town C.D."/>
            <person name="Nixon J."/>
            <person name="Krishnakumar V."/>
            <person name="Bidwell S.L."/>
            <person name="Denoeud F."/>
            <person name="Belcram H."/>
            <person name="Links M.G."/>
            <person name="Just J."/>
            <person name="Clarke C."/>
            <person name="Bender T."/>
            <person name="Huebert T."/>
            <person name="Mason A.S."/>
            <person name="Pires J.C."/>
            <person name="Barker G."/>
            <person name="Moore J."/>
            <person name="Walley P.G."/>
            <person name="Manoli S."/>
            <person name="Batley J."/>
            <person name="Edwards D."/>
            <person name="Nelson M.N."/>
            <person name="Wang X."/>
            <person name="Paterson A.H."/>
            <person name="King G."/>
            <person name="Bancroft I."/>
            <person name="Chalhoub B."/>
            <person name="Sharpe A.G."/>
        </authorList>
    </citation>
    <scope>NUCLEOTIDE SEQUENCE [LARGE SCALE GENOMIC DNA]</scope>
    <source>
        <strain evidence="1">cv. TO1000</strain>
    </source>
</reference>
<organism evidence="1 2">
    <name type="scientific">Brassica oleracea var. oleracea</name>
    <dbReference type="NCBI Taxonomy" id="109376"/>
    <lineage>
        <taxon>Eukaryota</taxon>
        <taxon>Viridiplantae</taxon>
        <taxon>Streptophyta</taxon>
        <taxon>Embryophyta</taxon>
        <taxon>Tracheophyta</taxon>
        <taxon>Spermatophyta</taxon>
        <taxon>Magnoliopsida</taxon>
        <taxon>eudicotyledons</taxon>
        <taxon>Gunneridae</taxon>
        <taxon>Pentapetalae</taxon>
        <taxon>rosids</taxon>
        <taxon>malvids</taxon>
        <taxon>Brassicales</taxon>
        <taxon>Brassicaceae</taxon>
        <taxon>Brassiceae</taxon>
        <taxon>Brassica</taxon>
    </lineage>
</organism>
<sequence>DQERLGLKLIGDASWKECGNKRRYRGLGFVGSPARVRVLGFFDLVVEVVAEAVCVSHSEPGGMRSGETMWTQDAELAWDKLEEQVYTMEKSQEINLGSKLGFQERGDHYKRAMESCVFHKTLAIIIEKTIMLKDARYGHWKVRMKLLVRGINDSAWIAVKTGWEEPTTFTTEEKKPKPKEPRQGVVREECISRGGEEHGDGRPEVDGAYLVGEKSISIVEDEDNAILVGENGISSVEVSRAVGYHVDARYAEMEKDKLRRKGENPLGVFLGHAEAVAEVLTNTCRISFVCIMVLLLFTSHLALSSSARLRFIEAQDLVHGKQNNLLKLDEIEKADRTRLDYLFGVIMSTCFIRPLNI</sequence>
<dbReference type="Proteomes" id="UP000032141">
    <property type="component" value="Unassembled WGS sequence"/>
</dbReference>
<evidence type="ECO:0000313" key="2">
    <source>
        <dbReference type="Proteomes" id="UP000032141"/>
    </source>
</evidence>
<dbReference type="AlphaFoldDB" id="A0A0D2ZV17"/>
<name>A0A0D2ZV17_BRAOL</name>
<evidence type="ECO:0000313" key="1">
    <source>
        <dbReference type="EnsemblPlants" id="Bo01453s010.1"/>
    </source>
</evidence>
<protein>
    <submittedName>
        <fullName evidence="1">Uncharacterized protein</fullName>
    </submittedName>
</protein>
<reference evidence="1" key="2">
    <citation type="submission" date="2015-06" db="UniProtKB">
        <authorList>
            <consortium name="EnsemblPlants"/>
        </authorList>
    </citation>
    <scope>IDENTIFICATION</scope>
</reference>
<accession>A0A0D2ZV17</accession>
<keyword evidence="2" id="KW-1185">Reference proteome</keyword>
<proteinExistence type="predicted"/>
<dbReference type="EnsemblPlants" id="Bo01453s010.1">
    <property type="protein sequence ID" value="Bo01453s010.1"/>
    <property type="gene ID" value="Bo01453s010"/>
</dbReference>